<comment type="caution">
    <text evidence="7">The sequence shown here is derived from an EMBL/GenBank/DDBJ whole genome shotgun (WGS) entry which is preliminary data.</text>
</comment>
<dbReference type="InterPro" id="IPR005805">
    <property type="entry name" value="Rieske_Fe-S_prot_C"/>
</dbReference>
<dbReference type="SUPFAM" id="SSF50022">
    <property type="entry name" value="ISP domain"/>
    <property type="match status" value="1"/>
</dbReference>
<dbReference type="PROSITE" id="PS51296">
    <property type="entry name" value="RIESKE"/>
    <property type="match status" value="1"/>
</dbReference>
<dbReference type="Proteomes" id="UP001183817">
    <property type="component" value="Unassembled WGS sequence"/>
</dbReference>
<dbReference type="Pfam" id="PF01266">
    <property type="entry name" value="DAO"/>
    <property type="match status" value="1"/>
</dbReference>
<evidence type="ECO:0000313" key="7">
    <source>
        <dbReference type="EMBL" id="MDR7358794.1"/>
    </source>
</evidence>
<sequence length="528" mass="55545">MSSASNSERLEGEPISLWVATGGTTDYPGPRGDVEVDVAVIGGGIAGLTTALTLKRAGRSVAVIETSKVGTGVTGHTTGKVTSLHRLAYTDLRDSHDADTARVYGQANEAAIRHIADVVAAEGIDCDFRTVANYTYAESDDALARVRAEAEFSTELGLPATFTADVPLPFPVKGAVRFDGQAQVHAVKYLQGLARAVNGDGSFVFEGTRATDIQEGSPCIVSLDGGIVRAHDVVVATNVPFGDQGLFDARCLAHRSYLVAAQVDDAPLDATFISVDEPMRSILTVAVDGRNYVLAGGEGHRVSESGDTAERYRRLTAFAREALGTGEIAYRWSTQDGIPLDGLPYVGLMSPTAKHVYVITGLRKWGLTNGTAAGLILADNITGRENPWAEVFNSNRVTPVASAKRLIGENLKVIATDLTSKLARHRDRAELAPGQGEVLETKGESTAVYKDAEGQLHAVSAICTHLGCTVEFNSADTTWDCPCHGSRFATDGSVIQGPAIDALQAKPVPWADVEEGAGAAGDATPAAD</sequence>
<dbReference type="InterPro" id="IPR036188">
    <property type="entry name" value="FAD/NAD-bd_sf"/>
</dbReference>
<protein>
    <submittedName>
        <fullName evidence="7">Glycine/D-amino acid oxidase-like deaminating enzyme/nitrite reductase/ring-hydroxylating ferredoxin subunit</fullName>
    </submittedName>
</protein>
<dbReference type="InterPro" id="IPR006076">
    <property type="entry name" value="FAD-dep_OxRdtase"/>
</dbReference>
<dbReference type="InterPro" id="IPR036922">
    <property type="entry name" value="Rieske_2Fe-2S_sf"/>
</dbReference>
<dbReference type="Gene3D" id="2.102.10.10">
    <property type="entry name" value="Rieske [2Fe-2S] iron-sulphur domain"/>
    <property type="match status" value="1"/>
</dbReference>
<organism evidence="7 8">
    <name type="scientific">Paeniglutamicibacter sulfureus</name>
    <dbReference type="NCBI Taxonomy" id="43666"/>
    <lineage>
        <taxon>Bacteria</taxon>
        <taxon>Bacillati</taxon>
        <taxon>Actinomycetota</taxon>
        <taxon>Actinomycetes</taxon>
        <taxon>Micrococcales</taxon>
        <taxon>Micrococcaceae</taxon>
        <taxon>Paeniglutamicibacter</taxon>
    </lineage>
</organism>
<dbReference type="SUPFAM" id="SSF51905">
    <property type="entry name" value="FAD/NAD(P)-binding domain"/>
    <property type="match status" value="1"/>
</dbReference>
<dbReference type="PRINTS" id="PR00162">
    <property type="entry name" value="RIESKE"/>
</dbReference>
<dbReference type="Pfam" id="PF00355">
    <property type="entry name" value="Rieske"/>
    <property type="match status" value="1"/>
</dbReference>
<keyword evidence="1" id="KW-0001">2Fe-2S</keyword>
<keyword evidence="4" id="KW-0411">Iron-sulfur</keyword>
<evidence type="ECO:0000256" key="3">
    <source>
        <dbReference type="ARBA" id="ARBA00023004"/>
    </source>
</evidence>
<feature type="domain" description="Rieske" evidence="6">
    <location>
        <begin position="423"/>
        <end position="517"/>
    </location>
</feature>
<dbReference type="Gene3D" id="3.50.50.60">
    <property type="entry name" value="FAD/NAD(P)-binding domain"/>
    <property type="match status" value="1"/>
</dbReference>
<evidence type="ECO:0000256" key="2">
    <source>
        <dbReference type="ARBA" id="ARBA00022723"/>
    </source>
</evidence>
<dbReference type="RefSeq" id="WP_310290812.1">
    <property type="nucleotide sequence ID" value="NZ_BAAAWO010000001.1"/>
</dbReference>
<dbReference type="Gene3D" id="3.30.9.10">
    <property type="entry name" value="D-Amino Acid Oxidase, subunit A, domain 2"/>
    <property type="match status" value="1"/>
</dbReference>
<keyword evidence="5" id="KW-1015">Disulfide bond</keyword>
<dbReference type="PANTHER" id="PTHR13847">
    <property type="entry name" value="SARCOSINE DEHYDROGENASE-RELATED"/>
    <property type="match status" value="1"/>
</dbReference>
<dbReference type="InterPro" id="IPR038010">
    <property type="entry name" value="YhfW_C"/>
</dbReference>
<dbReference type="EMBL" id="JAVDYI010000001">
    <property type="protein sequence ID" value="MDR7358794.1"/>
    <property type="molecule type" value="Genomic_DNA"/>
</dbReference>
<dbReference type="PANTHER" id="PTHR13847:SF274">
    <property type="entry name" value="RIESKE 2FE-2S IRON-SULFUR PROTEIN YHFW-RELATED"/>
    <property type="match status" value="1"/>
</dbReference>
<keyword evidence="3" id="KW-0408">Iron</keyword>
<proteinExistence type="predicted"/>
<reference evidence="7 8" key="1">
    <citation type="submission" date="2023-07" db="EMBL/GenBank/DDBJ databases">
        <title>Sequencing the genomes of 1000 actinobacteria strains.</title>
        <authorList>
            <person name="Klenk H.-P."/>
        </authorList>
    </citation>
    <scope>NUCLEOTIDE SEQUENCE [LARGE SCALE GENOMIC DNA]</scope>
    <source>
        <strain evidence="7 8">DSM 20167</strain>
    </source>
</reference>
<evidence type="ECO:0000256" key="5">
    <source>
        <dbReference type="ARBA" id="ARBA00023157"/>
    </source>
</evidence>
<evidence type="ECO:0000256" key="4">
    <source>
        <dbReference type="ARBA" id="ARBA00023014"/>
    </source>
</evidence>
<keyword evidence="8" id="KW-1185">Reference proteome</keyword>
<keyword evidence="2" id="KW-0479">Metal-binding</keyword>
<evidence type="ECO:0000259" key="6">
    <source>
        <dbReference type="PROSITE" id="PS51296"/>
    </source>
</evidence>
<gene>
    <name evidence="7" type="ORF">J2S64_002485</name>
</gene>
<dbReference type="CDD" id="cd03477">
    <property type="entry name" value="Rieske_YhfW_C"/>
    <property type="match status" value="1"/>
</dbReference>
<evidence type="ECO:0000256" key="1">
    <source>
        <dbReference type="ARBA" id="ARBA00022714"/>
    </source>
</evidence>
<evidence type="ECO:0000313" key="8">
    <source>
        <dbReference type="Proteomes" id="UP001183817"/>
    </source>
</evidence>
<dbReference type="InterPro" id="IPR017941">
    <property type="entry name" value="Rieske_2Fe-2S"/>
</dbReference>
<name>A0ABU2BJG9_9MICC</name>
<accession>A0ABU2BJG9</accession>